<keyword evidence="1" id="KW-0862">Zinc</keyword>
<organism evidence="3 4">
    <name type="scientific">Vagococcus acidifermentans</name>
    <dbReference type="NCBI Taxonomy" id="564710"/>
    <lineage>
        <taxon>Bacteria</taxon>
        <taxon>Bacillati</taxon>
        <taxon>Bacillota</taxon>
        <taxon>Bacilli</taxon>
        <taxon>Lactobacillales</taxon>
        <taxon>Enterococcaceae</taxon>
        <taxon>Vagococcus</taxon>
    </lineage>
</organism>
<dbReference type="Pfam" id="PF05147">
    <property type="entry name" value="LANC_like"/>
    <property type="match status" value="1"/>
</dbReference>
<dbReference type="OrthoDB" id="1882482at2"/>
<dbReference type="PANTHER" id="PTHR12736:SF7">
    <property type="entry name" value="LANC-LIKE PROTEIN 3"/>
    <property type="match status" value="1"/>
</dbReference>
<evidence type="ECO:0000313" key="3">
    <source>
        <dbReference type="EMBL" id="RSU09248.1"/>
    </source>
</evidence>
<name>A0A430AMA5_9ENTE</name>
<dbReference type="RefSeq" id="WP_126815089.1">
    <property type="nucleotide sequence ID" value="NZ_NGKC01000021.1"/>
</dbReference>
<gene>
    <name evidence="3" type="ORF">CBF27_13205</name>
</gene>
<keyword evidence="2" id="KW-1133">Transmembrane helix</keyword>
<feature type="binding site" evidence="1">
    <location>
        <position position="316"/>
    </location>
    <ligand>
        <name>Zn(2+)</name>
        <dbReference type="ChEBI" id="CHEBI:29105"/>
    </ligand>
</feature>
<keyword evidence="4" id="KW-1185">Reference proteome</keyword>
<dbReference type="PRINTS" id="PR01950">
    <property type="entry name" value="LANCSUPER"/>
</dbReference>
<dbReference type="GO" id="GO:0031179">
    <property type="term" value="P:peptide modification"/>
    <property type="evidence" value="ECO:0007669"/>
    <property type="project" value="InterPro"/>
</dbReference>
<evidence type="ECO:0000256" key="2">
    <source>
        <dbReference type="SAM" id="Phobius"/>
    </source>
</evidence>
<keyword evidence="2" id="KW-0472">Membrane</keyword>
<dbReference type="AlphaFoldDB" id="A0A430AMA5"/>
<dbReference type="SMART" id="SM01260">
    <property type="entry name" value="LANC_like"/>
    <property type="match status" value="1"/>
</dbReference>
<keyword evidence="2" id="KW-0812">Transmembrane</keyword>
<evidence type="ECO:0000313" key="4">
    <source>
        <dbReference type="Proteomes" id="UP000286773"/>
    </source>
</evidence>
<sequence length="403" mass="45536">MNNKLVEDLFFEKKITVNKNERLTLAGGYSGLLVALKNLSYTINTEMYNSIKKKYIEQIILCINNSSHISTSLFGGLPGINVGLLSINDSVNSLGEYIKTIDELIIETIEKELNDYKWIHKSKGLTYGTYDLLSGLSGIALYLSKTYQLRERKVTEQVLLDILDIFSEYCKPTDNKRPYLYLTKNNLIGNMKTFFPNGGIVLGIAHGISGILLAFAEFKNLFRLTGKQKETIEYLIGILLTSINNENLFPQIISDDLANQDCKNGSWCYGNIGVTLVLSYFPEFLPSKINIENISLDFLELAMSTTTINKDSKILCHGTSGLLYYSLYSYKKTNNIKFYNAANYFYNEISVYTLEEFTDTPLDIDKGPQLKIGLLDGVAGSLLALNSFETNRRFQNDWVLGYL</sequence>
<feature type="binding site" evidence="1">
    <location>
        <position position="268"/>
    </location>
    <ligand>
        <name>Zn(2+)</name>
        <dbReference type="ChEBI" id="CHEBI:29105"/>
    </ligand>
</feature>
<dbReference type="GO" id="GO:0046872">
    <property type="term" value="F:metal ion binding"/>
    <property type="evidence" value="ECO:0007669"/>
    <property type="project" value="UniProtKB-KW"/>
</dbReference>
<dbReference type="GO" id="GO:0005886">
    <property type="term" value="C:plasma membrane"/>
    <property type="evidence" value="ECO:0007669"/>
    <property type="project" value="TreeGrafter"/>
</dbReference>
<dbReference type="PRINTS" id="PR01955">
    <property type="entry name" value="LANCFRANKIA"/>
</dbReference>
<evidence type="ECO:0008006" key="5">
    <source>
        <dbReference type="Google" id="ProtNLM"/>
    </source>
</evidence>
<dbReference type="InterPro" id="IPR007822">
    <property type="entry name" value="LANC-like"/>
</dbReference>
<feature type="transmembrane region" description="Helical" evidence="2">
    <location>
        <begin position="194"/>
        <end position="215"/>
    </location>
</feature>
<keyword evidence="1" id="KW-0479">Metal-binding</keyword>
<feature type="binding site" evidence="1">
    <location>
        <position position="317"/>
    </location>
    <ligand>
        <name>Zn(2+)</name>
        <dbReference type="ChEBI" id="CHEBI:29105"/>
    </ligand>
</feature>
<proteinExistence type="predicted"/>
<dbReference type="SUPFAM" id="SSF158745">
    <property type="entry name" value="LanC-like"/>
    <property type="match status" value="1"/>
</dbReference>
<dbReference type="Gene3D" id="1.50.10.20">
    <property type="match status" value="1"/>
</dbReference>
<accession>A0A430AMA5</accession>
<dbReference type="Proteomes" id="UP000286773">
    <property type="component" value="Unassembled WGS sequence"/>
</dbReference>
<comment type="caution">
    <text evidence="3">The sequence shown here is derived from an EMBL/GenBank/DDBJ whole genome shotgun (WGS) entry which is preliminary data.</text>
</comment>
<dbReference type="PANTHER" id="PTHR12736">
    <property type="entry name" value="LANC-LIKE PROTEIN"/>
    <property type="match status" value="1"/>
</dbReference>
<protein>
    <recommendedName>
        <fullName evidence="5">Lantibiotic biosynthesis protein</fullName>
    </recommendedName>
</protein>
<evidence type="ECO:0000256" key="1">
    <source>
        <dbReference type="PIRSR" id="PIRSR607822-1"/>
    </source>
</evidence>
<dbReference type="EMBL" id="NGKC01000021">
    <property type="protein sequence ID" value="RSU09248.1"/>
    <property type="molecule type" value="Genomic_DNA"/>
</dbReference>
<reference evidence="3 4" key="1">
    <citation type="submission" date="2017-05" db="EMBL/GenBank/DDBJ databases">
        <title>Vagococcus spp. assemblies.</title>
        <authorList>
            <person name="Gulvik C.A."/>
        </authorList>
    </citation>
    <scope>NUCLEOTIDE SEQUENCE [LARGE SCALE GENOMIC DNA]</scope>
    <source>
        <strain evidence="3 4">LMG 24798</strain>
    </source>
</reference>